<comment type="caution">
    <text evidence="1">The sequence shown here is derived from an EMBL/GenBank/DDBJ whole genome shotgun (WGS) entry which is preliminary data.</text>
</comment>
<gene>
    <name evidence="1" type="ORF">I4J41_07040</name>
</gene>
<evidence type="ECO:0000313" key="1">
    <source>
        <dbReference type="EMBL" id="MBG9354362.1"/>
    </source>
</evidence>
<accession>A0ABS0LDT3</accession>
<keyword evidence="2" id="KW-1185">Reference proteome</keyword>
<dbReference type="GeneID" id="97331446"/>
<evidence type="ECO:0000313" key="2">
    <source>
        <dbReference type="Proteomes" id="UP000615580"/>
    </source>
</evidence>
<sequence length="62" mass="6911">MSNLDTFTYSALRIYARTGEKNLSKASIGLLKEAGLIDSEGLTDLGRRTLKETSWGKERIHP</sequence>
<protein>
    <submittedName>
        <fullName evidence="1">Uncharacterized protein</fullName>
    </submittedName>
</protein>
<dbReference type="RefSeq" id="WP_197690162.1">
    <property type="nucleotide sequence ID" value="NZ_CP157823.1"/>
</dbReference>
<organism evidence="1 2">
    <name type="scientific">Corynebacterium belfantii</name>
    <dbReference type="NCBI Taxonomy" id="2014537"/>
    <lineage>
        <taxon>Bacteria</taxon>
        <taxon>Bacillati</taxon>
        <taxon>Actinomycetota</taxon>
        <taxon>Actinomycetes</taxon>
        <taxon>Mycobacteriales</taxon>
        <taxon>Corynebacteriaceae</taxon>
        <taxon>Corynebacterium</taxon>
    </lineage>
</organism>
<reference evidence="1 2" key="1">
    <citation type="journal article" date="2020" name="J. Clin. Microbiol.">
        <title>Assessing the Genetic Diversity of Austrian Corynebacterium diphtheriae Clinical Isolates, 2011-2019.</title>
        <authorList>
            <person name="Schaeffer J."/>
            <person name="Huhulescu S."/>
            <person name="Stoeger A."/>
            <person name="Allerberger F."/>
            <person name="Ruppitsch W."/>
        </authorList>
    </citation>
    <scope>NUCLEOTIDE SEQUENCE [LARGE SCALE GENOMIC DNA]</scope>
    <source>
        <strain evidence="1 2">04-17</strain>
    </source>
</reference>
<dbReference type="Proteomes" id="UP000615580">
    <property type="component" value="Unassembled WGS sequence"/>
</dbReference>
<name>A0ABS0LDT3_9CORY</name>
<dbReference type="EMBL" id="JADQUG010000024">
    <property type="protein sequence ID" value="MBG9354362.1"/>
    <property type="molecule type" value="Genomic_DNA"/>
</dbReference>
<proteinExistence type="predicted"/>